<dbReference type="InterPro" id="IPR050267">
    <property type="entry name" value="Anti-sigma-factor_SerPK"/>
</dbReference>
<keyword evidence="4" id="KW-1185">Reference proteome</keyword>
<evidence type="ECO:0000313" key="4">
    <source>
        <dbReference type="Proteomes" id="UP000240214"/>
    </source>
</evidence>
<accession>A0A2H5BM12</accession>
<dbReference type="Pfam" id="PF13581">
    <property type="entry name" value="HATPase_c_2"/>
    <property type="match status" value="1"/>
</dbReference>
<feature type="domain" description="Histidine kinase/HSP90-like ATPase" evidence="2">
    <location>
        <begin position="55"/>
        <end position="156"/>
    </location>
</feature>
<protein>
    <recommendedName>
        <fullName evidence="2">Histidine kinase/HSP90-like ATPase domain-containing protein</fullName>
    </recommendedName>
</protein>
<dbReference type="InterPro" id="IPR036890">
    <property type="entry name" value="HATPase_C_sf"/>
</dbReference>
<keyword evidence="1" id="KW-0418">Kinase</keyword>
<dbReference type="InterPro" id="IPR003594">
    <property type="entry name" value="HATPase_dom"/>
</dbReference>
<keyword evidence="1" id="KW-0723">Serine/threonine-protein kinase</keyword>
<dbReference type="Gene3D" id="3.30.565.10">
    <property type="entry name" value="Histidine kinase-like ATPase, C-terminal domain"/>
    <property type="match status" value="1"/>
</dbReference>
<organism evidence="3 4">
    <name type="scientific">Streptomyces phage Rowa</name>
    <dbReference type="NCBI Taxonomy" id="2059883"/>
    <lineage>
        <taxon>Viruses</taxon>
        <taxon>Duplodnaviria</taxon>
        <taxon>Heunggongvirae</taxon>
        <taxon>Uroviricota</taxon>
        <taxon>Caudoviricetes</taxon>
        <taxon>Rowavirus</taxon>
        <taxon>Rowavirus rowa</taxon>
    </lineage>
</organism>
<evidence type="ECO:0000259" key="2">
    <source>
        <dbReference type="Pfam" id="PF13581"/>
    </source>
</evidence>
<gene>
    <name evidence="3" type="ORF">SEA_ROWA_57</name>
</gene>
<dbReference type="EMBL" id="MG593803">
    <property type="protein sequence ID" value="AUG87321.1"/>
    <property type="molecule type" value="Genomic_DNA"/>
</dbReference>
<proteinExistence type="predicted"/>
<name>A0A2H5BM12_9CAUD</name>
<keyword evidence="1" id="KW-0808">Transferase</keyword>
<dbReference type="Proteomes" id="UP000240214">
    <property type="component" value="Segment"/>
</dbReference>
<dbReference type="CDD" id="cd16936">
    <property type="entry name" value="HATPase_RsbW-like"/>
    <property type="match status" value="1"/>
</dbReference>
<dbReference type="PANTHER" id="PTHR35526">
    <property type="entry name" value="ANTI-SIGMA-F FACTOR RSBW-RELATED"/>
    <property type="match status" value="1"/>
</dbReference>
<evidence type="ECO:0000313" key="3">
    <source>
        <dbReference type="EMBL" id="AUG87321.1"/>
    </source>
</evidence>
<evidence type="ECO:0000256" key="1">
    <source>
        <dbReference type="ARBA" id="ARBA00022527"/>
    </source>
</evidence>
<reference evidence="4" key="1">
    <citation type="submission" date="2017-11" db="EMBL/GenBank/DDBJ databases">
        <authorList>
            <person name="Han C.G."/>
        </authorList>
    </citation>
    <scope>NUCLEOTIDE SEQUENCE [LARGE SCALE GENOMIC DNA]</scope>
</reference>
<dbReference type="PANTHER" id="PTHR35526:SF3">
    <property type="entry name" value="ANTI-SIGMA-F FACTOR RSBW"/>
    <property type="match status" value="1"/>
</dbReference>
<dbReference type="SUPFAM" id="SSF55874">
    <property type="entry name" value="ATPase domain of HSP90 chaperone/DNA topoisomerase II/histidine kinase"/>
    <property type="match status" value="1"/>
</dbReference>
<dbReference type="GO" id="GO:0004674">
    <property type="term" value="F:protein serine/threonine kinase activity"/>
    <property type="evidence" value="ECO:0007669"/>
    <property type="project" value="UniProtKB-KW"/>
</dbReference>
<sequence>MTETQVRQPYKIEGPVRHQRFGSVGFRLADPLAPQSCRYATRKLLTTFGLDGKFPHLVSDCMVMVSELVTNACEHASKGSPFPAGSLTIWHPNRWLIITVHDKSPYVPYRETYRGVPNPGDIPFGVAEREPNADAFEEMRQSGRGLQLVRALAADHCGELDWARDDDPQTPGKVARVKMLLPNVMWPHTFTDPWTGRVVVGNSR</sequence>